<accession>A0A292ZFV2</accession>
<protein>
    <submittedName>
        <fullName evidence="1">Uncharacterized protein</fullName>
    </submittedName>
</protein>
<evidence type="ECO:0000313" key="1">
    <source>
        <dbReference type="EMBL" id="GAY21750.1"/>
    </source>
</evidence>
<reference evidence="1 2" key="2">
    <citation type="journal article" date="2013" name="Environ. Sci. Technol.">
        <title>The 4-tert-butylphenol-utilizing bacterium Sphingobium fuliginis OMI can degrade bisphenols via phenolic ring hydroxylation and meta-cleavage pathway.</title>
        <authorList>
            <person name="Ogata Y."/>
            <person name="Goda S."/>
            <person name="Toyama T."/>
            <person name="Sei K."/>
            <person name="Ike M."/>
        </authorList>
    </citation>
    <scope>NUCLEOTIDE SEQUENCE [LARGE SCALE GENOMIC DNA]</scope>
    <source>
        <strain evidence="1 2">OMI</strain>
    </source>
</reference>
<name>A0A292ZFV2_SPHSA</name>
<organism evidence="1 2">
    <name type="scientific">Sphingobium fuliginis (strain ATCC 27551)</name>
    <dbReference type="NCBI Taxonomy" id="336203"/>
    <lineage>
        <taxon>Bacteria</taxon>
        <taxon>Pseudomonadati</taxon>
        <taxon>Pseudomonadota</taxon>
        <taxon>Alphaproteobacteria</taxon>
        <taxon>Sphingomonadales</taxon>
        <taxon>Sphingomonadaceae</taxon>
        <taxon>Sphingobium</taxon>
    </lineage>
</organism>
<evidence type="ECO:0000313" key="2">
    <source>
        <dbReference type="Proteomes" id="UP000221538"/>
    </source>
</evidence>
<proteinExistence type="predicted"/>
<dbReference type="Proteomes" id="UP000221538">
    <property type="component" value="Unassembled WGS sequence"/>
</dbReference>
<reference evidence="1 2" key="1">
    <citation type="journal article" date="2013" name="Biodegradation">
        <title>Occurrence of 4-tert-butylphenol (4-t-BP) biodegradation in an aquatic sample caused by the presence of Spirodela polyrrhiza and isolation of a 4-t-BP-utilizing bacterium.</title>
        <authorList>
            <person name="Ogata Y."/>
            <person name="Toyama T."/>
            <person name="Yu N."/>
            <person name="Wang X."/>
            <person name="Sei K."/>
            <person name="Ike M."/>
        </authorList>
    </citation>
    <scope>NUCLEOTIDE SEQUENCE [LARGE SCALE GENOMIC DNA]</scope>
    <source>
        <strain evidence="1 2">OMI</strain>
    </source>
</reference>
<comment type="caution">
    <text evidence="1">The sequence shown here is derived from an EMBL/GenBank/DDBJ whole genome shotgun (WGS) entry which is preliminary data.</text>
</comment>
<dbReference type="EMBL" id="BEWI01000031">
    <property type="protein sequence ID" value="GAY21750.1"/>
    <property type="molecule type" value="Genomic_DNA"/>
</dbReference>
<gene>
    <name evidence="1" type="ORF">SFOMI_2303</name>
</gene>
<dbReference type="AlphaFoldDB" id="A0A292ZFV2"/>
<sequence length="131" mass="14249">MNIRRWGWFTALDDGAETSADDAVIVEEKSLLRGIKARVRTHSGQQKRDVLASHGFVGPFNPAEDHGLAILATGRGGNVADTDRGVLVRPTFQYADGAVSGPKLIGYGAELNEPIPVHSRDRYDESFHIGH</sequence>